<accession>A0A2S4LA25</accession>
<feature type="region of interest" description="Disordered" evidence="10">
    <location>
        <begin position="643"/>
        <end position="665"/>
    </location>
</feature>
<keyword evidence="13" id="KW-1185">Reference proteome</keyword>
<dbReference type="STRING" id="94208.A0A2S4LA25"/>
<keyword evidence="9" id="KW-0175">Coiled coil</keyword>
<feature type="coiled-coil region" evidence="9">
    <location>
        <begin position="447"/>
        <end position="481"/>
    </location>
</feature>
<evidence type="ECO:0000256" key="7">
    <source>
        <dbReference type="ARBA" id="ARBA00022786"/>
    </source>
</evidence>
<dbReference type="PROSITE" id="PS51873">
    <property type="entry name" value="TRIAD"/>
    <property type="match status" value="1"/>
</dbReference>
<organism evidence="12 13">
    <name type="scientific">Tolypocladium paradoxum</name>
    <dbReference type="NCBI Taxonomy" id="94208"/>
    <lineage>
        <taxon>Eukaryota</taxon>
        <taxon>Fungi</taxon>
        <taxon>Dikarya</taxon>
        <taxon>Ascomycota</taxon>
        <taxon>Pezizomycotina</taxon>
        <taxon>Sordariomycetes</taxon>
        <taxon>Hypocreomycetidae</taxon>
        <taxon>Hypocreales</taxon>
        <taxon>Ophiocordycipitaceae</taxon>
        <taxon>Tolypocladium</taxon>
    </lineage>
</organism>
<dbReference type="EMBL" id="PKSG01000056">
    <property type="protein sequence ID" value="POR39241.1"/>
    <property type="molecule type" value="Genomic_DNA"/>
</dbReference>
<comment type="caution">
    <text evidence="12">The sequence shown here is derived from an EMBL/GenBank/DDBJ whole genome shotgun (WGS) entry which is preliminary data.</text>
</comment>
<keyword evidence="5" id="KW-0677">Repeat</keyword>
<dbReference type="InterPro" id="IPR044066">
    <property type="entry name" value="TRIAD_supradom"/>
</dbReference>
<dbReference type="GO" id="GO:0061630">
    <property type="term" value="F:ubiquitin protein ligase activity"/>
    <property type="evidence" value="ECO:0007669"/>
    <property type="project" value="UniProtKB-EC"/>
</dbReference>
<dbReference type="SUPFAM" id="SSF57850">
    <property type="entry name" value="RING/U-box"/>
    <property type="match status" value="2"/>
</dbReference>
<reference evidence="12 13" key="1">
    <citation type="submission" date="2018-01" db="EMBL/GenBank/DDBJ databases">
        <title>Harnessing the power of phylogenomics to disentangle the directionality and signatures of interkingdom host jumping in the parasitic fungal genus Tolypocladium.</title>
        <authorList>
            <person name="Quandt C.A."/>
            <person name="Patterson W."/>
            <person name="Spatafora J.W."/>
        </authorList>
    </citation>
    <scope>NUCLEOTIDE SEQUENCE [LARGE SCALE GENOMIC DNA]</scope>
    <source>
        <strain evidence="12 13">NRBC 100945</strain>
    </source>
</reference>
<dbReference type="GO" id="GO:0008270">
    <property type="term" value="F:zinc ion binding"/>
    <property type="evidence" value="ECO:0007669"/>
    <property type="project" value="UniProtKB-KW"/>
</dbReference>
<dbReference type="EC" id="2.3.2.31" evidence="2"/>
<evidence type="ECO:0000256" key="9">
    <source>
        <dbReference type="SAM" id="Coils"/>
    </source>
</evidence>
<feature type="region of interest" description="Disordered" evidence="10">
    <location>
        <begin position="391"/>
        <end position="416"/>
    </location>
</feature>
<evidence type="ECO:0000256" key="5">
    <source>
        <dbReference type="ARBA" id="ARBA00022737"/>
    </source>
</evidence>
<evidence type="ECO:0000256" key="3">
    <source>
        <dbReference type="ARBA" id="ARBA00022679"/>
    </source>
</evidence>
<name>A0A2S4LA25_9HYPO</name>
<evidence type="ECO:0000256" key="4">
    <source>
        <dbReference type="ARBA" id="ARBA00022723"/>
    </source>
</evidence>
<dbReference type="CDD" id="cd20335">
    <property type="entry name" value="BRcat_RBR"/>
    <property type="match status" value="1"/>
</dbReference>
<evidence type="ECO:0000256" key="10">
    <source>
        <dbReference type="SAM" id="MobiDB-lite"/>
    </source>
</evidence>
<dbReference type="PROSITE" id="PS00518">
    <property type="entry name" value="ZF_RING_1"/>
    <property type="match status" value="1"/>
</dbReference>
<protein>
    <recommendedName>
        <fullName evidence="2">RBR-type E3 ubiquitin transferase</fullName>
        <ecNumber evidence="2">2.3.2.31</ecNumber>
    </recommendedName>
</protein>
<feature type="domain" description="RING-type" evidence="11">
    <location>
        <begin position="180"/>
        <end position="390"/>
    </location>
</feature>
<feature type="compositionally biased region" description="Polar residues" evidence="10">
    <location>
        <begin position="74"/>
        <end position="94"/>
    </location>
</feature>
<dbReference type="AlphaFoldDB" id="A0A2S4LA25"/>
<dbReference type="OrthoDB" id="9977870at2759"/>
<evidence type="ECO:0000256" key="6">
    <source>
        <dbReference type="ARBA" id="ARBA00022771"/>
    </source>
</evidence>
<dbReference type="Proteomes" id="UP000237481">
    <property type="component" value="Unassembled WGS sequence"/>
</dbReference>
<evidence type="ECO:0000256" key="8">
    <source>
        <dbReference type="ARBA" id="ARBA00022833"/>
    </source>
</evidence>
<gene>
    <name evidence="12" type="ORF">TPAR_00562</name>
</gene>
<dbReference type="Gene3D" id="1.20.120.1750">
    <property type="match status" value="1"/>
</dbReference>
<feature type="compositionally biased region" description="Low complexity" evidence="10">
    <location>
        <begin position="62"/>
        <end position="72"/>
    </location>
</feature>
<evidence type="ECO:0000256" key="2">
    <source>
        <dbReference type="ARBA" id="ARBA00012251"/>
    </source>
</evidence>
<dbReference type="InterPro" id="IPR002867">
    <property type="entry name" value="IBR_dom"/>
</dbReference>
<keyword evidence="7" id="KW-0833">Ubl conjugation pathway</keyword>
<feature type="compositionally biased region" description="Polar residues" evidence="10">
    <location>
        <begin position="138"/>
        <end position="152"/>
    </location>
</feature>
<dbReference type="PANTHER" id="PTHR11685">
    <property type="entry name" value="RBR FAMILY RING FINGER AND IBR DOMAIN-CONTAINING"/>
    <property type="match status" value="1"/>
</dbReference>
<keyword evidence="3" id="KW-0808">Transferase</keyword>
<evidence type="ECO:0000259" key="11">
    <source>
        <dbReference type="PROSITE" id="PS51873"/>
    </source>
</evidence>
<keyword evidence="6" id="KW-0863">Zinc-finger</keyword>
<keyword evidence="4" id="KW-0479">Metal-binding</keyword>
<feature type="coiled-coil region" evidence="9">
    <location>
        <begin position="566"/>
        <end position="600"/>
    </location>
</feature>
<dbReference type="InterPro" id="IPR031127">
    <property type="entry name" value="E3_UB_ligase_RBR"/>
</dbReference>
<comment type="catalytic activity">
    <reaction evidence="1">
        <text>[E2 ubiquitin-conjugating enzyme]-S-ubiquitinyl-L-cysteine + [acceptor protein]-L-lysine = [E2 ubiquitin-conjugating enzyme]-L-cysteine + [acceptor protein]-N(6)-ubiquitinyl-L-lysine.</text>
        <dbReference type="EC" id="2.3.2.31"/>
    </reaction>
</comment>
<sequence length="665" mass="73877">MEENHEAIPLPEFSDAEYCTEVLQLPVDKSEIRLDRELVAKANALGIRTMLPSVSGYKRNTSSAVSDSSKSTSQERTFSTASDGSASTYLTPHSSIFGPPSPDPGRPDAAPNPSRNLSFAPYEKYLAQNAPTPDPSGSRKSSTAGDSSAHSIFSVSTRKSLSGIRSRMRLRKKPTRSFGPALSCLSCRHGCSSATPLQNLSCGHAFCADCLRIMVEQATMDETKMPPRCCTPIPAANIQAVLETAAQEAFLKATVQFGTPWESRVFCTKASCGEFIPHRRTIDPTAPFAVTCRKCHTRVCNICKNNAHSVGKDCPKDWEVETAPRVGNRPGYKRCYKCRGLVARRQGSTHLTCACKAQFCSVCGGIWDPTVGCPNICNSEENLGRCRDSVEAATAQDGPGTAPTAEKEAAETRSAQHPALQALQLEQDQAMQRCCDFTAKLKTAMEMRQWRQKTSLAEREARQVEEMKDKHAKATAQLEDRQITEEMELRATLEQSERSIKVRIKHMEAYCDGLGRNPNGLEMPPRVVTEQNLRDLGHQYNLRDDMERQHQARINMMRDRQSKRMEELLERQGVELDNLVDQLQSERDELKSKFTREEEIIDGVFEARQSRFTARWNLAIEVLCKELEDKDGVKYALVSAPSWPLAGKTDDDGGSTKPSKLIRCA</sequence>
<dbReference type="Pfam" id="PF01485">
    <property type="entry name" value="IBR"/>
    <property type="match status" value="2"/>
</dbReference>
<dbReference type="GO" id="GO:0016567">
    <property type="term" value="P:protein ubiquitination"/>
    <property type="evidence" value="ECO:0007669"/>
    <property type="project" value="InterPro"/>
</dbReference>
<evidence type="ECO:0000313" key="12">
    <source>
        <dbReference type="EMBL" id="POR39241.1"/>
    </source>
</evidence>
<keyword evidence="8" id="KW-0862">Zinc</keyword>
<proteinExistence type="predicted"/>
<evidence type="ECO:0000256" key="1">
    <source>
        <dbReference type="ARBA" id="ARBA00001798"/>
    </source>
</evidence>
<feature type="region of interest" description="Disordered" evidence="10">
    <location>
        <begin position="57"/>
        <end position="152"/>
    </location>
</feature>
<dbReference type="InterPro" id="IPR017907">
    <property type="entry name" value="Znf_RING_CS"/>
</dbReference>
<evidence type="ECO:0000313" key="13">
    <source>
        <dbReference type="Proteomes" id="UP000237481"/>
    </source>
</evidence>